<accession>A0A8J2L3Q5</accession>
<feature type="non-terminal residue" evidence="1">
    <location>
        <position position="44"/>
    </location>
</feature>
<reference evidence="1" key="1">
    <citation type="submission" date="2021-06" db="EMBL/GenBank/DDBJ databases">
        <authorList>
            <person name="Hodson N. C."/>
            <person name="Mongue J. A."/>
            <person name="Jaron S. K."/>
        </authorList>
    </citation>
    <scope>NUCLEOTIDE SEQUENCE</scope>
</reference>
<sequence length="44" mass="5018">VSDDDLANKNTFAADSEGKLCFVRFNMDRYSVLENDDEIDARFA</sequence>
<organism evidence="1 2">
    <name type="scientific">Allacma fusca</name>
    <dbReference type="NCBI Taxonomy" id="39272"/>
    <lineage>
        <taxon>Eukaryota</taxon>
        <taxon>Metazoa</taxon>
        <taxon>Ecdysozoa</taxon>
        <taxon>Arthropoda</taxon>
        <taxon>Hexapoda</taxon>
        <taxon>Collembola</taxon>
        <taxon>Symphypleona</taxon>
        <taxon>Sminthuridae</taxon>
        <taxon>Allacma</taxon>
    </lineage>
</organism>
<gene>
    <name evidence="1" type="ORF">AFUS01_LOCUS38156</name>
</gene>
<evidence type="ECO:0000313" key="1">
    <source>
        <dbReference type="EMBL" id="CAG7828212.1"/>
    </source>
</evidence>
<proteinExistence type="predicted"/>
<evidence type="ECO:0000313" key="2">
    <source>
        <dbReference type="Proteomes" id="UP000708208"/>
    </source>
</evidence>
<protein>
    <submittedName>
        <fullName evidence="1">Uncharacterized protein</fullName>
    </submittedName>
</protein>
<keyword evidence="2" id="KW-1185">Reference proteome</keyword>
<name>A0A8J2L3Q5_9HEXA</name>
<dbReference type="Proteomes" id="UP000708208">
    <property type="component" value="Unassembled WGS sequence"/>
</dbReference>
<dbReference type="EMBL" id="CAJVCH010546575">
    <property type="protein sequence ID" value="CAG7828212.1"/>
    <property type="molecule type" value="Genomic_DNA"/>
</dbReference>
<comment type="caution">
    <text evidence="1">The sequence shown here is derived from an EMBL/GenBank/DDBJ whole genome shotgun (WGS) entry which is preliminary data.</text>
</comment>
<dbReference type="AlphaFoldDB" id="A0A8J2L3Q5"/>
<feature type="non-terminal residue" evidence="1">
    <location>
        <position position="1"/>
    </location>
</feature>